<dbReference type="PANTHER" id="PTHR43218">
    <property type="entry name" value="PHOSPHORIBOSYLTRANSFERASE-RELATED"/>
    <property type="match status" value="1"/>
</dbReference>
<sequence>MDKYYKLTVAGLERDLKICPVNEHLDIASFIMFSDVELTVRCAEELLKLAPEFDVLLTAEAKSIPLAYEMARQSGKPYIPVRKGKKAYMTDPVCVNVKSITTANVQTLYLDKKDLDSLKGKRVLIVDDVISTGMSLKALEEFVERAHGTIAAKAAVLAEGDAADRTDIIFLEKLPLFFK</sequence>
<dbReference type="Gene3D" id="3.40.50.2020">
    <property type="match status" value="1"/>
</dbReference>
<dbReference type="SUPFAM" id="SSF53271">
    <property type="entry name" value="PRTase-like"/>
    <property type="match status" value="1"/>
</dbReference>
<dbReference type="EMBL" id="FOCG01000002">
    <property type="protein sequence ID" value="SEM98929.1"/>
    <property type="molecule type" value="Genomic_DNA"/>
</dbReference>
<keyword evidence="2" id="KW-0328">Glycosyltransferase</keyword>
<dbReference type="CDD" id="cd06223">
    <property type="entry name" value="PRTases_typeI"/>
    <property type="match status" value="1"/>
</dbReference>
<organism evidence="2 3">
    <name type="scientific">Hydrogenoanaerobacterium saccharovorans</name>
    <dbReference type="NCBI Taxonomy" id="474960"/>
    <lineage>
        <taxon>Bacteria</taxon>
        <taxon>Bacillati</taxon>
        <taxon>Bacillota</taxon>
        <taxon>Clostridia</taxon>
        <taxon>Eubacteriales</taxon>
        <taxon>Oscillospiraceae</taxon>
        <taxon>Hydrogenoanaerobacterium</taxon>
    </lineage>
</organism>
<gene>
    <name evidence="2" type="ORF">SAMN05216180_2354</name>
</gene>
<evidence type="ECO:0000313" key="3">
    <source>
        <dbReference type="Proteomes" id="UP000199158"/>
    </source>
</evidence>
<dbReference type="Pfam" id="PF00156">
    <property type="entry name" value="Pribosyltran"/>
    <property type="match status" value="1"/>
</dbReference>
<dbReference type="STRING" id="474960.SAMN05216180_2354"/>
<dbReference type="PANTHER" id="PTHR43218:SF1">
    <property type="entry name" value="PHOSPHORIBOSYLTRANSFERASE"/>
    <property type="match status" value="1"/>
</dbReference>
<proteinExistence type="predicted"/>
<evidence type="ECO:0000313" key="2">
    <source>
        <dbReference type="EMBL" id="SEM98929.1"/>
    </source>
</evidence>
<keyword evidence="2" id="KW-0808">Transferase</keyword>
<feature type="domain" description="Phosphoribosyltransferase" evidence="1">
    <location>
        <begin position="52"/>
        <end position="160"/>
    </location>
</feature>
<dbReference type="GO" id="GO:0016757">
    <property type="term" value="F:glycosyltransferase activity"/>
    <property type="evidence" value="ECO:0007669"/>
    <property type="project" value="UniProtKB-KW"/>
</dbReference>
<dbReference type="RefSeq" id="WP_092755380.1">
    <property type="nucleotide sequence ID" value="NZ_FOCG01000002.1"/>
</dbReference>
<dbReference type="OrthoDB" id="4213751at2"/>
<dbReference type="InterPro" id="IPR000836">
    <property type="entry name" value="PRTase_dom"/>
</dbReference>
<accession>A0A1H8CVM2</accession>
<keyword evidence="3" id="KW-1185">Reference proteome</keyword>
<protein>
    <submittedName>
        <fullName evidence="2">Adenine phosphoribosyltransferase</fullName>
    </submittedName>
</protein>
<evidence type="ECO:0000259" key="1">
    <source>
        <dbReference type="Pfam" id="PF00156"/>
    </source>
</evidence>
<dbReference type="Proteomes" id="UP000199158">
    <property type="component" value="Unassembled WGS sequence"/>
</dbReference>
<dbReference type="AlphaFoldDB" id="A0A1H8CVM2"/>
<dbReference type="NCBIfam" id="NF005592">
    <property type="entry name" value="PRK07322.1"/>
    <property type="match status" value="1"/>
</dbReference>
<dbReference type="InterPro" id="IPR029057">
    <property type="entry name" value="PRTase-like"/>
</dbReference>
<name>A0A1H8CVM2_9FIRM</name>
<reference evidence="2 3" key="1">
    <citation type="submission" date="2016-10" db="EMBL/GenBank/DDBJ databases">
        <authorList>
            <person name="de Groot N.N."/>
        </authorList>
    </citation>
    <scope>NUCLEOTIDE SEQUENCE [LARGE SCALE GENOMIC DNA]</scope>
    <source>
        <strain evidence="2 3">CGMCC 1.5070</strain>
    </source>
</reference>